<protein>
    <submittedName>
        <fullName evidence="2">DUF2490 domain-containing protein</fullName>
    </submittedName>
</protein>
<proteinExistence type="predicted"/>
<evidence type="ECO:0000313" key="2">
    <source>
        <dbReference type="EMBL" id="MBY8337274.1"/>
    </source>
</evidence>
<name>A0ABS7PE00_9SPHN</name>
<accession>A0ABS7PE00</accession>
<evidence type="ECO:0000313" key="3">
    <source>
        <dbReference type="Proteomes" id="UP000759298"/>
    </source>
</evidence>
<evidence type="ECO:0000256" key="1">
    <source>
        <dbReference type="SAM" id="SignalP"/>
    </source>
</evidence>
<reference evidence="2 3" key="1">
    <citation type="submission" date="2021-07" db="EMBL/GenBank/DDBJ databases">
        <title>Alteriqipengyuania abyssalis NZ-12B nov, sp.nov isolated from deep sea sponge in pacific ocean.</title>
        <authorList>
            <person name="Tareen S."/>
            <person name="Wink J."/>
        </authorList>
    </citation>
    <scope>NUCLEOTIDE SEQUENCE [LARGE SCALE GENOMIC DNA]</scope>
    <source>
        <strain evidence="2 3">NZ-12B</strain>
    </source>
</reference>
<keyword evidence="3" id="KW-1185">Reference proteome</keyword>
<feature type="chain" id="PRO_5045522268" evidence="1">
    <location>
        <begin position="28"/>
        <end position="213"/>
    </location>
</feature>
<gene>
    <name evidence="2" type="ORF">KYN89_09445</name>
</gene>
<organism evidence="2 3">
    <name type="scientific">Alteriqipengyuania abyssalis</name>
    <dbReference type="NCBI Taxonomy" id="2860200"/>
    <lineage>
        <taxon>Bacteria</taxon>
        <taxon>Pseudomonadati</taxon>
        <taxon>Pseudomonadota</taxon>
        <taxon>Alphaproteobacteria</taxon>
        <taxon>Sphingomonadales</taxon>
        <taxon>Erythrobacteraceae</taxon>
        <taxon>Alteriqipengyuania</taxon>
    </lineage>
</organism>
<dbReference type="Pfam" id="PF10677">
    <property type="entry name" value="DUF2490"/>
    <property type="match status" value="1"/>
</dbReference>
<sequence length="213" mass="23518">MRSVNLAARALPLAAATVLLQPSAALADESEFWIELAAKGDIAEGTSLKVEVEQRRKAGPDEYIVGAVVDHEIGDGFSLGGGIEIHDIDGFTEVRPYQQVGFSTGILSLRTRIEERFYDNSDRMALRLRQRVQLSDTIAPKLKASASAELLYQLRDRNDGGPERVDQLRFAVGLTYRVAERLEVSGGYLLQLRPRPGGDTYTHVPQLSAAYRF</sequence>
<keyword evidence="1" id="KW-0732">Signal</keyword>
<dbReference type="InterPro" id="IPR019619">
    <property type="entry name" value="DUF2490"/>
</dbReference>
<dbReference type="Proteomes" id="UP000759298">
    <property type="component" value="Unassembled WGS sequence"/>
</dbReference>
<feature type="signal peptide" evidence="1">
    <location>
        <begin position="1"/>
        <end position="27"/>
    </location>
</feature>
<dbReference type="EMBL" id="JAHWXP010000002">
    <property type="protein sequence ID" value="MBY8337274.1"/>
    <property type="molecule type" value="Genomic_DNA"/>
</dbReference>
<comment type="caution">
    <text evidence="2">The sequence shown here is derived from an EMBL/GenBank/DDBJ whole genome shotgun (WGS) entry which is preliminary data.</text>
</comment>